<dbReference type="Pfam" id="PF11374">
    <property type="entry name" value="DUF3176"/>
    <property type="match status" value="1"/>
</dbReference>
<accession>A0A9Q8T705</accession>
<dbReference type="KEGG" id="clup:CLUP02_14916"/>
<dbReference type="PANTHER" id="PTHR35394:SF5">
    <property type="entry name" value="DUF3176 DOMAIN-CONTAINING PROTEIN"/>
    <property type="match status" value="1"/>
</dbReference>
<name>A0A9Q8T705_9PEZI</name>
<sequence length="742" mass="81471">MAPYQDSPHTAGDESSPRPSSVSFTDEVHHGRNISNQQPDNFQNDASISDYTIVHSEEESRDETNGLSSASPKGIDEGNLNQAEKNGLLHQPLGRVSTLKQWNLEFTALLTSVFAFVVMVILLVFSNGKPQPAWAYSVSINTLVAILTTLLRAAMLFVLSEVIGQAKWLWMAAPRPLRHVEYFDNAGKGAWGSLKFLVTIPKPNTTLLGALVVIASYATGPLSQQAVKTYSCEVSSECTARISIAERVARHDSMISGADTNAKMSTAIINGLLGIPPDSSQLFDCESGNCVFQNVSGVTHSSVGVCSKCTDVKSDLLEFEDSKTRLFGRYRNIYRFHKDSNFSINTGVEPELFNATTVIDYTHENPIVTSFLTLSVAGCVAQRNPDAPADRYCKHDYKNMPRLSSDLDIVAANCSLYPCLRHYNGNVTNGTLNEQLISTEPMSKTSSGISYASVIQPCIIDDKSYGVSNITDAPRDGLPWTSWTSDGVTKEAPPQCVRAMDYREFHGIRLFSEDKLKGHCKLYDVTENGPTSPEAVNGIGNSSQLQCETGWWLDALYSGGMATFDSLEAAHDNMSIAITNRMRQNGLTFSETDTSNSYKEGICNQTSICVRFEGWWLLYPAALLALTSALLVAAYVQSCRDSGRQPIWKSSILPLLFYNISEEQSSNERNENRHSSRSIPLIQLEELESRADKTIGDVLSGNYHCASLQSNASSITASRDSSNASQRHDAVSVRDEPQYMTT</sequence>
<evidence type="ECO:0000256" key="1">
    <source>
        <dbReference type="SAM" id="MobiDB-lite"/>
    </source>
</evidence>
<dbReference type="AlphaFoldDB" id="A0A9Q8T705"/>
<dbReference type="EMBL" id="CP019480">
    <property type="protein sequence ID" value="UQC89387.1"/>
    <property type="molecule type" value="Genomic_DNA"/>
</dbReference>
<evidence type="ECO:0000256" key="2">
    <source>
        <dbReference type="SAM" id="Phobius"/>
    </source>
</evidence>
<keyword evidence="2" id="KW-0812">Transmembrane</keyword>
<feature type="region of interest" description="Disordered" evidence="1">
    <location>
        <begin position="716"/>
        <end position="742"/>
    </location>
</feature>
<feature type="compositionally biased region" description="Polar residues" evidence="1">
    <location>
        <begin position="33"/>
        <end position="50"/>
    </location>
</feature>
<keyword evidence="2" id="KW-1133">Transmembrane helix</keyword>
<feature type="compositionally biased region" description="Basic and acidic residues" evidence="1">
    <location>
        <begin position="55"/>
        <end position="64"/>
    </location>
</feature>
<feature type="transmembrane region" description="Helical" evidence="2">
    <location>
        <begin position="615"/>
        <end position="636"/>
    </location>
</feature>
<dbReference type="Proteomes" id="UP000830671">
    <property type="component" value="Chromosome 8"/>
</dbReference>
<gene>
    <name evidence="3" type="ORF">CLUP02_14916</name>
</gene>
<feature type="compositionally biased region" description="Basic and acidic residues" evidence="1">
    <location>
        <begin position="726"/>
        <end position="742"/>
    </location>
</feature>
<evidence type="ECO:0000313" key="3">
    <source>
        <dbReference type="EMBL" id="UQC89387.1"/>
    </source>
</evidence>
<feature type="transmembrane region" description="Helical" evidence="2">
    <location>
        <begin position="138"/>
        <end position="159"/>
    </location>
</feature>
<reference evidence="3" key="1">
    <citation type="journal article" date="2021" name="Mol. Plant Microbe Interact.">
        <title>Complete Genome Sequence of the Plant-Pathogenic Fungus Colletotrichum lupini.</title>
        <authorList>
            <person name="Baroncelli R."/>
            <person name="Pensec F."/>
            <person name="Da Lio D."/>
            <person name="Boufleur T."/>
            <person name="Vicente I."/>
            <person name="Sarrocco S."/>
            <person name="Picot A."/>
            <person name="Baraldi E."/>
            <person name="Sukno S."/>
            <person name="Thon M."/>
            <person name="Le Floch G."/>
        </authorList>
    </citation>
    <scope>NUCLEOTIDE SEQUENCE</scope>
    <source>
        <strain evidence="3">IMI 504893</strain>
    </source>
</reference>
<dbReference type="GeneID" id="73348852"/>
<organism evidence="3 4">
    <name type="scientific">Colletotrichum lupini</name>
    <dbReference type="NCBI Taxonomy" id="145971"/>
    <lineage>
        <taxon>Eukaryota</taxon>
        <taxon>Fungi</taxon>
        <taxon>Dikarya</taxon>
        <taxon>Ascomycota</taxon>
        <taxon>Pezizomycotina</taxon>
        <taxon>Sordariomycetes</taxon>
        <taxon>Hypocreomycetidae</taxon>
        <taxon>Glomerellales</taxon>
        <taxon>Glomerellaceae</taxon>
        <taxon>Colletotrichum</taxon>
        <taxon>Colletotrichum acutatum species complex</taxon>
    </lineage>
</organism>
<protein>
    <submittedName>
        <fullName evidence="3">Uncharacterized protein</fullName>
    </submittedName>
</protein>
<evidence type="ECO:0000313" key="4">
    <source>
        <dbReference type="Proteomes" id="UP000830671"/>
    </source>
</evidence>
<proteinExistence type="predicted"/>
<feature type="compositionally biased region" description="Polar residues" evidence="1">
    <location>
        <begin position="716"/>
        <end position="725"/>
    </location>
</feature>
<keyword evidence="2" id="KW-0472">Membrane</keyword>
<dbReference type="InterPro" id="IPR021514">
    <property type="entry name" value="DUF3176"/>
</dbReference>
<keyword evidence="4" id="KW-1185">Reference proteome</keyword>
<feature type="transmembrane region" description="Helical" evidence="2">
    <location>
        <begin position="106"/>
        <end position="126"/>
    </location>
</feature>
<dbReference type="RefSeq" id="XP_049150988.1">
    <property type="nucleotide sequence ID" value="XM_049293842.1"/>
</dbReference>
<dbReference type="PANTHER" id="PTHR35394">
    <property type="entry name" value="DUF3176 DOMAIN-CONTAINING PROTEIN"/>
    <property type="match status" value="1"/>
</dbReference>
<feature type="region of interest" description="Disordered" evidence="1">
    <location>
        <begin position="1"/>
        <end position="80"/>
    </location>
</feature>